<evidence type="ECO:0000313" key="3">
    <source>
        <dbReference type="Proteomes" id="UP000314294"/>
    </source>
</evidence>
<proteinExistence type="predicted"/>
<name>A0A4Z2I9I2_9TELE</name>
<accession>A0A4Z2I9I2</accession>
<dbReference type="AlphaFoldDB" id="A0A4Z2I9I2"/>
<dbReference type="EMBL" id="SRLO01000112">
    <property type="protein sequence ID" value="TNN74628.1"/>
    <property type="molecule type" value="Genomic_DNA"/>
</dbReference>
<keyword evidence="3" id="KW-1185">Reference proteome</keyword>
<dbReference type="Proteomes" id="UP000314294">
    <property type="component" value="Unassembled WGS sequence"/>
</dbReference>
<feature type="region of interest" description="Disordered" evidence="1">
    <location>
        <begin position="1"/>
        <end position="36"/>
    </location>
</feature>
<gene>
    <name evidence="2" type="ORF">EYF80_015175</name>
</gene>
<comment type="caution">
    <text evidence="2">The sequence shown here is derived from an EMBL/GenBank/DDBJ whole genome shotgun (WGS) entry which is preliminary data.</text>
</comment>
<evidence type="ECO:0000256" key="1">
    <source>
        <dbReference type="SAM" id="MobiDB-lite"/>
    </source>
</evidence>
<reference evidence="2 3" key="1">
    <citation type="submission" date="2019-03" db="EMBL/GenBank/DDBJ databases">
        <title>First draft genome of Liparis tanakae, snailfish: a comprehensive survey of snailfish specific genes.</title>
        <authorList>
            <person name="Kim W."/>
            <person name="Song I."/>
            <person name="Jeong J.-H."/>
            <person name="Kim D."/>
            <person name="Kim S."/>
            <person name="Ryu S."/>
            <person name="Song J.Y."/>
            <person name="Lee S.K."/>
        </authorList>
    </citation>
    <scope>NUCLEOTIDE SEQUENCE [LARGE SCALE GENOMIC DNA]</scope>
    <source>
        <tissue evidence="2">Muscle</tissue>
    </source>
</reference>
<evidence type="ECO:0000313" key="2">
    <source>
        <dbReference type="EMBL" id="TNN74628.1"/>
    </source>
</evidence>
<protein>
    <submittedName>
        <fullName evidence="2">Uncharacterized protein</fullName>
    </submittedName>
</protein>
<sequence length="61" mass="6425">MSPVGPRPLNPQGLTDLTCSVVDEPSGPQRPTGFPVWRPSCSPGTCGFFDALGLYGEDLFG</sequence>
<organism evidence="2 3">
    <name type="scientific">Liparis tanakae</name>
    <name type="common">Tanaka's snailfish</name>
    <dbReference type="NCBI Taxonomy" id="230148"/>
    <lineage>
        <taxon>Eukaryota</taxon>
        <taxon>Metazoa</taxon>
        <taxon>Chordata</taxon>
        <taxon>Craniata</taxon>
        <taxon>Vertebrata</taxon>
        <taxon>Euteleostomi</taxon>
        <taxon>Actinopterygii</taxon>
        <taxon>Neopterygii</taxon>
        <taxon>Teleostei</taxon>
        <taxon>Neoteleostei</taxon>
        <taxon>Acanthomorphata</taxon>
        <taxon>Eupercaria</taxon>
        <taxon>Perciformes</taxon>
        <taxon>Cottioidei</taxon>
        <taxon>Cottales</taxon>
        <taxon>Liparidae</taxon>
        <taxon>Liparis</taxon>
    </lineage>
</organism>